<organism evidence="12 13">
    <name type="scientific">Halopenitus persicus</name>
    <dbReference type="NCBI Taxonomy" id="1048396"/>
    <lineage>
        <taxon>Archaea</taxon>
        <taxon>Methanobacteriati</taxon>
        <taxon>Methanobacteriota</taxon>
        <taxon>Stenosarchaea group</taxon>
        <taxon>Halobacteria</taxon>
        <taxon>Halobacteriales</taxon>
        <taxon>Haloferacaceae</taxon>
        <taxon>Halopenitus</taxon>
    </lineage>
</organism>
<dbReference type="UniPathway" id="UPA00148"/>
<evidence type="ECO:0000256" key="2">
    <source>
        <dbReference type="ARBA" id="ARBA00004651"/>
    </source>
</evidence>
<dbReference type="Pfam" id="PF03186">
    <property type="entry name" value="CobD_Cbib"/>
    <property type="match status" value="1"/>
</dbReference>
<evidence type="ECO:0000256" key="6">
    <source>
        <dbReference type="ARBA" id="ARBA00022475"/>
    </source>
</evidence>
<feature type="transmembrane region" description="Helical" evidence="11">
    <location>
        <begin position="298"/>
        <end position="323"/>
    </location>
</feature>
<comment type="caution">
    <text evidence="11">Lacks conserved residue(s) required for the propagation of feature annotation.</text>
</comment>
<keyword evidence="7 11" id="KW-0169">Cobalamin biosynthesis</keyword>
<dbReference type="GO" id="GO:0015420">
    <property type="term" value="F:ABC-type vitamin B12 transporter activity"/>
    <property type="evidence" value="ECO:0007669"/>
    <property type="project" value="UniProtKB-UniRule"/>
</dbReference>
<comment type="pathway">
    <text evidence="3 11">Cofactor biosynthesis; adenosylcobalamin biosynthesis.</text>
</comment>
<evidence type="ECO:0000313" key="13">
    <source>
        <dbReference type="Proteomes" id="UP000199079"/>
    </source>
</evidence>
<evidence type="ECO:0000256" key="4">
    <source>
        <dbReference type="ARBA" id="ARBA00006263"/>
    </source>
</evidence>
<keyword evidence="6 11" id="KW-1003">Cell membrane</keyword>
<evidence type="ECO:0000256" key="1">
    <source>
        <dbReference type="ARBA" id="ARBA00003384"/>
    </source>
</evidence>
<dbReference type="NCBIfam" id="TIGR00380">
    <property type="entry name" value="cobal_cbiB"/>
    <property type="match status" value="1"/>
</dbReference>
<comment type="function">
    <text evidence="1 11">Converts cobyric acid to cobinamide by the addition of aminopropanol on the F carboxylic group.</text>
</comment>
<keyword evidence="9 11" id="KW-1133">Transmembrane helix</keyword>
<dbReference type="GO" id="GO:0048472">
    <property type="term" value="F:threonine-phosphate decarboxylase activity"/>
    <property type="evidence" value="ECO:0007669"/>
    <property type="project" value="InterPro"/>
</dbReference>
<dbReference type="PANTHER" id="PTHR34308">
    <property type="entry name" value="COBALAMIN BIOSYNTHESIS PROTEIN CBIB"/>
    <property type="match status" value="1"/>
</dbReference>
<feature type="transmembrane region" description="Helical" evidence="11">
    <location>
        <begin position="49"/>
        <end position="72"/>
    </location>
</feature>
<proteinExistence type="inferred from homology"/>
<keyword evidence="10 11" id="KW-0472">Membrane</keyword>
<keyword evidence="8 11" id="KW-0812">Transmembrane</keyword>
<evidence type="ECO:0000256" key="5">
    <source>
        <dbReference type="ARBA" id="ARBA00016185"/>
    </source>
</evidence>
<dbReference type="EMBL" id="FNPC01000002">
    <property type="protein sequence ID" value="SDX99201.1"/>
    <property type="molecule type" value="Genomic_DNA"/>
</dbReference>
<accession>A0A1H3G7H0</accession>
<dbReference type="GO" id="GO:0009236">
    <property type="term" value="P:cobalamin biosynthetic process"/>
    <property type="evidence" value="ECO:0007669"/>
    <property type="project" value="UniProtKB-UniRule"/>
</dbReference>
<dbReference type="PANTHER" id="PTHR34308:SF1">
    <property type="entry name" value="COBALAMIN BIOSYNTHESIS PROTEIN CBIB"/>
    <property type="match status" value="1"/>
</dbReference>
<dbReference type="RefSeq" id="WP_092731145.1">
    <property type="nucleotide sequence ID" value="NZ_FNPC01000002.1"/>
</dbReference>
<evidence type="ECO:0000256" key="8">
    <source>
        <dbReference type="ARBA" id="ARBA00022692"/>
    </source>
</evidence>
<reference evidence="13" key="1">
    <citation type="submission" date="2016-10" db="EMBL/GenBank/DDBJ databases">
        <authorList>
            <person name="Varghese N."/>
            <person name="Submissions S."/>
        </authorList>
    </citation>
    <scope>NUCLEOTIDE SEQUENCE [LARGE SCALE GENOMIC DNA]</scope>
    <source>
        <strain evidence="13">DC30,IBRC 10041,KCTC 4046</strain>
    </source>
</reference>
<dbReference type="InterPro" id="IPR004485">
    <property type="entry name" value="Cobalamin_biosynth_CobD/CbiB"/>
</dbReference>
<evidence type="ECO:0000313" key="12">
    <source>
        <dbReference type="EMBL" id="SDX99201.1"/>
    </source>
</evidence>
<sequence length="326" mass="33081">MTGAAALAVVAAAALDSTFAEPPERIHPVALLGSLVDRLDRAIPDSRPVGVVIAAVVPLGFAASAAGLVALAGRAGPRLAAAVAGLVLYTCISRRLLVETAERVRSLADSDLPAARDALRALAGRDADALSAGQVRSAAVESAAENLADGLIAPLAAFTLGAAVVLGPAAPRAPAFPLVVATGAAAWIKGVNTLDSMLGYRTRRVGWAPARLDDLAMWVPARLSALLIAIAAGRPAAMLGARRWARVPDSPNSGWPMATLAAVLDVRLEKPGTYTLQAAADLPSTTAARRGVRVVNRAAWLGIALSVGCCLVVETIAAGTGVWTVG</sequence>
<comment type="similarity">
    <text evidence="4 11">Belongs to the CobD/CbiB family.</text>
</comment>
<evidence type="ECO:0000256" key="11">
    <source>
        <dbReference type="HAMAP-Rule" id="MF_00024"/>
    </source>
</evidence>
<feature type="transmembrane region" description="Helical" evidence="11">
    <location>
        <begin position="79"/>
        <end position="97"/>
    </location>
</feature>
<name>A0A1H3G7H0_9EURY</name>
<keyword evidence="13" id="KW-1185">Reference proteome</keyword>
<evidence type="ECO:0000256" key="7">
    <source>
        <dbReference type="ARBA" id="ARBA00022573"/>
    </source>
</evidence>
<evidence type="ECO:0000256" key="3">
    <source>
        <dbReference type="ARBA" id="ARBA00004953"/>
    </source>
</evidence>
<dbReference type="OrthoDB" id="46105at2157"/>
<dbReference type="GO" id="GO:0005886">
    <property type="term" value="C:plasma membrane"/>
    <property type="evidence" value="ECO:0007669"/>
    <property type="project" value="UniProtKB-SubCell"/>
</dbReference>
<dbReference type="Proteomes" id="UP000199079">
    <property type="component" value="Unassembled WGS sequence"/>
</dbReference>
<comment type="subcellular location">
    <subcellularLocation>
        <location evidence="2 11">Cell membrane</location>
        <topology evidence="2 11">Multi-pass membrane protein</topology>
    </subcellularLocation>
</comment>
<dbReference type="AlphaFoldDB" id="A0A1H3G7H0"/>
<dbReference type="HAMAP" id="MF_00024">
    <property type="entry name" value="CobD_CbiB"/>
    <property type="match status" value="1"/>
</dbReference>
<gene>
    <name evidence="11" type="primary">cobD</name>
    <name evidence="12" type="ORF">SAMN05216564_102367</name>
</gene>
<evidence type="ECO:0000256" key="9">
    <source>
        <dbReference type="ARBA" id="ARBA00022989"/>
    </source>
</evidence>
<evidence type="ECO:0000256" key="10">
    <source>
        <dbReference type="ARBA" id="ARBA00023136"/>
    </source>
</evidence>
<protein>
    <recommendedName>
        <fullName evidence="5 11">Probable cobalamin biosynthesis protein CobD</fullName>
    </recommendedName>
</protein>